<keyword evidence="1" id="KW-1133">Transmembrane helix</keyword>
<comment type="caution">
    <text evidence="2">The sequence shown here is derived from an EMBL/GenBank/DDBJ whole genome shotgun (WGS) entry which is preliminary data.</text>
</comment>
<gene>
    <name evidence="2" type="ORF">HHL20_00670</name>
</gene>
<sequence>MEKNKKNKSFGYYLKNIEKQSDSLMSFPENNVSKSGLQLKEDVIQLRSALSGIRISIITLVIISIVLAIVTFISIDSYLHLKNSIDVNLEATKDSLLNFDSKSSTLNYSTKNGKLLTYKDLRDENDILTDSLSTVKFLLDYAVESYDIKFEIKKKEKNTTYKISSGVLDQCYDNLEQNNVQHRKQIKSIVNEIENDTKRSSEKVDSILKKK</sequence>
<protein>
    <submittedName>
        <fullName evidence="2">Uncharacterized protein</fullName>
    </submittedName>
</protein>
<feature type="transmembrane region" description="Helical" evidence="1">
    <location>
        <begin position="55"/>
        <end position="75"/>
    </location>
</feature>
<accession>A0A7Y0A393</accession>
<reference evidence="2 3" key="1">
    <citation type="submission" date="2020-04" db="EMBL/GenBank/DDBJ databases">
        <title>Chryseobacterium sp. RJ-7-14 sp. nov., isolated from Jeju soil.</title>
        <authorList>
            <person name="Dahal R.H."/>
            <person name="Chaudhary D.K."/>
        </authorList>
    </citation>
    <scope>NUCLEOTIDE SEQUENCE [LARGE SCALE GENOMIC DNA]</scope>
    <source>
        <strain evidence="2 3">RJ-7-14</strain>
    </source>
</reference>
<dbReference type="Proteomes" id="UP000552615">
    <property type="component" value="Unassembled WGS sequence"/>
</dbReference>
<evidence type="ECO:0000313" key="2">
    <source>
        <dbReference type="EMBL" id="NML55847.1"/>
    </source>
</evidence>
<dbReference type="AlphaFoldDB" id="A0A7Y0A393"/>
<evidence type="ECO:0000256" key="1">
    <source>
        <dbReference type="SAM" id="Phobius"/>
    </source>
</evidence>
<evidence type="ECO:0000313" key="3">
    <source>
        <dbReference type="Proteomes" id="UP000552615"/>
    </source>
</evidence>
<dbReference type="RefSeq" id="WP_169229292.1">
    <property type="nucleotide sequence ID" value="NZ_JABBGF010000001.1"/>
</dbReference>
<proteinExistence type="predicted"/>
<keyword evidence="1" id="KW-0472">Membrane</keyword>
<name>A0A7Y0A393_9FLAO</name>
<keyword evidence="3" id="KW-1185">Reference proteome</keyword>
<keyword evidence="1" id="KW-0812">Transmembrane</keyword>
<dbReference type="EMBL" id="JABBGF010000001">
    <property type="protein sequence ID" value="NML55847.1"/>
    <property type="molecule type" value="Genomic_DNA"/>
</dbReference>
<organism evidence="2 3">
    <name type="scientific">Chryseobacterium cheonjiense</name>
    <dbReference type="NCBI Taxonomy" id="2728845"/>
    <lineage>
        <taxon>Bacteria</taxon>
        <taxon>Pseudomonadati</taxon>
        <taxon>Bacteroidota</taxon>
        <taxon>Flavobacteriia</taxon>
        <taxon>Flavobacteriales</taxon>
        <taxon>Weeksellaceae</taxon>
        <taxon>Chryseobacterium group</taxon>
        <taxon>Chryseobacterium</taxon>
    </lineage>
</organism>